<comment type="similarity">
    <text evidence="2">Belongs to the major facilitator superfamily. MFSD6 family.</text>
</comment>
<feature type="region of interest" description="Disordered" evidence="6">
    <location>
        <begin position="206"/>
        <end position="303"/>
    </location>
</feature>
<dbReference type="PANTHER" id="PTHR16172">
    <property type="entry name" value="MAJOR FACILITATOR SUPERFAMILY DOMAIN-CONTAINING PROTEIN 6-LIKE"/>
    <property type="match status" value="1"/>
</dbReference>
<dbReference type="Proteomes" id="UP000002009">
    <property type="component" value="Chromosome 8"/>
</dbReference>
<feature type="transmembrane region" description="Helical" evidence="7">
    <location>
        <begin position="179"/>
        <end position="198"/>
    </location>
</feature>
<dbReference type="RefSeq" id="XP_002508125.1">
    <property type="nucleotide sequence ID" value="XM_002508079.1"/>
</dbReference>
<feature type="compositionally biased region" description="Basic and acidic residues" evidence="6">
    <location>
        <begin position="256"/>
        <end position="266"/>
    </location>
</feature>
<dbReference type="Gene3D" id="1.20.1250.20">
    <property type="entry name" value="MFS general substrate transporter like domains"/>
    <property type="match status" value="2"/>
</dbReference>
<evidence type="ECO:0000313" key="10">
    <source>
        <dbReference type="Proteomes" id="UP000002009"/>
    </source>
</evidence>
<evidence type="ECO:0000256" key="5">
    <source>
        <dbReference type="ARBA" id="ARBA00023136"/>
    </source>
</evidence>
<evidence type="ECO:0000259" key="8">
    <source>
        <dbReference type="Pfam" id="PF12832"/>
    </source>
</evidence>
<evidence type="ECO:0000256" key="4">
    <source>
        <dbReference type="ARBA" id="ARBA00022989"/>
    </source>
</evidence>
<evidence type="ECO:0000256" key="3">
    <source>
        <dbReference type="ARBA" id="ARBA00022692"/>
    </source>
</evidence>
<dbReference type="eggNOG" id="KOG3762">
    <property type="taxonomic scope" value="Eukaryota"/>
</dbReference>
<evidence type="ECO:0000256" key="7">
    <source>
        <dbReference type="SAM" id="Phobius"/>
    </source>
</evidence>
<sequence>MAARSFLGIHPLHHSKLWYFLSFGAFACLSPFLPLFYRSWGIDERQIGLINCLRPLVSFWVTPMWGALADWSGRHNAILFAKMLAQGYGYSGLLWLLPNHSFKILFAYVASLEALCCANNSLADSSTGQMCRRARRLGESPMGGIDYGSQRLWGAVSWGYIFAPLSGAIQTFSPAGVKAAFPFVAFPALLTMSAFVSLGMDFTPEHGVPIEEDERDGGGEAEEGTAVHTAVPVPGGADFRTPRKTTLEMARVYRSSPDERRPRADEEAANEPNGPRASPARIDPRTGYAGLGPGFNGARTPTREGSVKVLGVDLSVHEESDWEDGEFSDDSAAATGEVKTADAAVVGSIPRRGERAVASRVFAVVAQPEVALHFLLFLIMGASMAVTDTFLFLWLEELGGSKFLMGLALMFTCLSEVVVFAKEAAIKRALSTEWCVALVLFCYGVRQVFYASLGRWPTPWVVLPVQLLHGVTFGLYWSVGNAFVHDIAPRGLNAAVMTVFGGCVSGGGFLGAVLGGMAYAKYGGAGLWFGVGCVNFALCGAVVGKIRRCGGGGDPTARGWRRLGTDEGA</sequence>
<dbReference type="GO" id="GO:0016020">
    <property type="term" value="C:membrane"/>
    <property type="evidence" value="ECO:0007669"/>
    <property type="project" value="UniProtKB-SubCell"/>
</dbReference>
<evidence type="ECO:0000313" key="9">
    <source>
        <dbReference type="EMBL" id="ACO69383.1"/>
    </source>
</evidence>
<organism evidence="9 10">
    <name type="scientific">Micromonas commoda (strain RCC299 / NOUM17 / CCMP2709)</name>
    <name type="common">Picoplanktonic green alga</name>
    <dbReference type="NCBI Taxonomy" id="296587"/>
    <lineage>
        <taxon>Eukaryota</taxon>
        <taxon>Viridiplantae</taxon>
        <taxon>Chlorophyta</taxon>
        <taxon>Mamiellophyceae</taxon>
        <taxon>Mamiellales</taxon>
        <taxon>Mamiellaceae</taxon>
        <taxon>Micromonas</taxon>
    </lineage>
</organism>
<reference evidence="9 10" key="1">
    <citation type="journal article" date="2009" name="Science">
        <title>Green evolution and dynamic adaptations revealed by genomes of the marine picoeukaryotes Micromonas.</title>
        <authorList>
            <person name="Worden A.Z."/>
            <person name="Lee J.H."/>
            <person name="Mock T."/>
            <person name="Rouze P."/>
            <person name="Simmons M.P."/>
            <person name="Aerts A.L."/>
            <person name="Allen A.E."/>
            <person name="Cuvelier M.L."/>
            <person name="Derelle E."/>
            <person name="Everett M.V."/>
            <person name="Foulon E."/>
            <person name="Grimwood J."/>
            <person name="Gundlach H."/>
            <person name="Henrissat B."/>
            <person name="Napoli C."/>
            <person name="McDonald S.M."/>
            <person name="Parker M.S."/>
            <person name="Rombauts S."/>
            <person name="Salamov A."/>
            <person name="Von Dassow P."/>
            <person name="Badger J.H."/>
            <person name="Coutinho P.M."/>
            <person name="Demir E."/>
            <person name="Dubchak I."/>
            <person name="Gentemann C."/>
            <person name="Eikrem W."/>
            <person name="Gready J.E."/>
            <person name="John U."/>
            <person name="Lanier W."/>
            <person name="Lindquist E.A."/>
            <person name="Lucas S."/>
            <person name="Mayer K.F."/>
            <person name="Moreau H."/>
            <person name="Not F."/>
            <person name="Otillar R."/>
            <person name="Panaud O."/>
            <person name="Pangilinan J."/>
            <person name="Paulsen I."/>
            <person name="Piegu B."/>
            <person name="Poliakov A."/>
            <person name="Robbens S."/>
            <person name="Schmutz J."/>
            <person name="Toulza E."/>
            <person name="Wyss T."/>
            <person name="Zelensky A."/>
            <person name="Zhou K."/>
            <person name="Armbrust E.V."/>
            <person name="Bhattacharya D."/>
            <person name="Goodenough U.W."/>
            <person name="Van de Peer Y."/>
            <person name="Grigoriev I.V."/>
        </authorList>
    </citation>
    <scope>NUCLEOTIDE SEQUENCE [LARGE SCALE GENOMIC DNA]</scope>
    <source>
        <strain evidence="10">RCC299 / NOUM17</strain>
    </source>
</reference>
<dbReference type="OrthoDB" id="515887at2759"/>
<protein>
    <submittedName>
        <fullName evidence="9">Major facilitator superfamily</fullName>
    </submittedName>
</protein>
<name>C1FFJ8_MICCC</name>
<feature type="transmembrane region" description="Helical" evidence="7">
    <location>
        <begin position="401"/>
        <end position="421"/>
    </location>
</feature>
<dbReference type="InterPro" id="IPR024989">
    <property type="entry name" value="MFS_assoc_dom"/>
</dbReference>
<feature type="transmembrane region" description="Helical" evidence="7">
    <location>
        <begin position="17"/>
        <end position="37"/>
    </location>
</feature>
<keyword evidence="5 7" id="KW-0472">Membrane</keyword>
<gene>
    <name evidence="9" type="ORF">MICPUN_101781</name>
</gene>
<dbReference type="PROSITE" id="PS51257">
    <property type="entry name" value="PROKAR_LIPOPROTEIN"/>
    <property type="match status" value="1"/>
</dbReference>
<feature type="transmembrane region" description="Helical" evidence="7">
    <location>
        <begin position="433"/>
        <end position="453"/>
    </location>
</feature>
<dbReference type="InterPro" id="IPR051717">
    <property type="entry name" value="MFS_MFSD6"/>
</dbReference>
<keyword evidence="10" id="KW-1185">Reference proteome</keyword>
<keyword evidence="4 7" id="KW-1133">Transmembrane helix</keyword>
<accession>C1FFJ8</accession>
<feature type="transmembrane region" description="Helical" evidence="7">
    <location>
        <begin position="370"/>
        <end position="395"/>
    </location>
</feature>
<dbReference type="InterPro" id="IPR036259">
    <property type="entry name" value="MFS_trans_sf"/>
</dbReference>
<dbReference type="PANTHER" id="PTHR16172:SF41">
    <property type="entry name" value="MAJOR FACILITATOR SUPERFAMILY DOMAIN-CONTAINING PROTEIN 6-LIKE"/>
    <property type="match status" value="1"/>
</dbReference>
<dbReference type="AlphaFoldDB" id="C1FFJ8"/>
<dbReference type="OMA" id="AEMKCEE"/>
<evidence type="ECO:0000256" key="2">
    <source>
        <dbReference type="ARBA" id="ARBA00005241"/>
    </source>
</evidence>
<feature type="transmembrane region" description="Helical" evidence="7">
    <location>
        <begin position="525"/>
        <end position="543"/>
    </location>
</feature>
<feature type="transmembrane region" description="Helical" evidence="7">
    <location>
        <begin position="491"/>
        <end position="519"/>
    </location>
</feature>
<keyword evidence="3 7" id="KW-0812">Transmembrane</keyword>
<dbReference type="KEGG" id="mis:MICPUN_101781"/>
<feature type="transmembrane region" description="Helical" evidence="7">
    <location>
        <begin position="459"/>
        <end position="479"/>
    </location>
</feature>
<evidence type="ECO:0000256" key="6">
    <source>
        <dbReference type="SAM" id="MobiDB-lite"/>
    </source>
</evidence>
<dbReference type="InParanoid" id="C1FFJ8"/>
<comment type="subcellular location">
    <subcellularLocation>
        <location evidence="1">Membrane</location>
        <topology evidence="1">Multi-pass membrane protein</topology>
    </subcellularLocation>
</comment>
<evidence type="ECO:0000256" key="1">
    <source>
        <dbReference type="ARBA" id="ARBA00004141"/>
    </source>
</evidence>
<feature type="domain" description="Major facilitator superfamily associated" evidence="8">
    <location>
        <begin position="16"/>
        <end position="526"/>
    </location>
</feature>
<feature type="transmembrane region" description="Helical" evidence="7">
    <location>
        <begin position="152"/>
        <end position="173"/>
    </location>
</feature>
<proteinExistence type="inferred from homology"/>
<dbReference type="SUPFAM" id="SSF103473">
    <property type="entry name" value="MFS general substrate transporter"/>
    <property type="match status" value="1"/>
</dbReference>
<dbReference type="EMBL" id="CP001575">
    <property type="protein sequence ID" value="ACO69383.1"/>
    <property type="molecule type" value="Genomic_DNA"/>
</dbReference>
<feature type="compositionally biased region" description="Acidic residues" evidence="6">
    <location>
        <begin position="210"/>
        <end position="223"/>
    </location>
</feature>
<dbReference type="Pfam" id="PF12832">
    <property type="entry name" value="MFS_1_like"/>
    <property type="match status" value="1"/>
</dbReference>
<dbReference type="GeneID" id="8245758"/>